<keyword evidence="5 12" id="KW-0067">ATP-binding</keyword>
<dbReference type="GO" id="GO:0015421">
    <property type="term" value="F:ABC-type oligopeptide transporter activity"/>
    <property type="evidence" value="ECO:0007669"/>
    <property type="project" value="TreeGrafter"/>
</dbReference>
<keyword evidence="3 9" id="KW-0812">Transmembrane</keyword>
<dbReference type="FunFam" id="3.40.50.300:FF:000218">
    <property type="entry name" value="Multidrug ABC transporter ATP-binding protein"/>
    <property type="match status" value="1"/>
</dbReference>
<dbReference type="GO" id="GO:0016887">
    <property type="term" value="F:ATP hydrolysis activity"/>
    <property type="evidence" value="ECO:0007669"/>
    <property type="project" value="InterPro"/>
</dbReference>
<dbReference type="SUPFAM" id="SSF90123">
    <property type="entry name" value="ABC transporter transmembrane region"/>
    <property type="match status" value="1"/>
</dbReference>
<evidence type="ECO:0000256" key="2">
    <source>
        <dbReference type="ARBA" id="ARBA00005417"/>
    </source>
</evidence>
<organism evidence="12 13">
    <name type="scientific">Aminobacter aminovorans</name>
    <name type="common">Chelatobacter heintzii</name>
    <dbReference type="NCBI Taxonomy" id="83263"/>
    <lineage>
        <taxon>Bacteria</taxon>
        <taxon>Pseudomonadati</taxon>
        <taxon>Pseudomonadota</taxon>
        <taxon>Alphaproteobacteria</taxon>
        <taxon>Hyphomicrobiales</taxon>
        <taxon>Phyllobacteriaceae</taxon>
        <taxon>Aminobacter</taxon>
    </lineage>
</organism>
<evidence type="ECO:0000256" key="3">
    <source>
        <dbReference type="ARBA" id="ARBA00022692"/>
    </source>
</evidence>
<dbReference type="InterPro" id="IPR011527">
    <property type="entry name" value="ABC1_TM_dom"/>
</dbReference>
<dbReference type="Gene3D" id="1.20.1560.10">
    <property type="entry name" value="ABC transporter type 1, transmembrane domain"/>
    <property type="match status" value="1"/>
</dbReference>
<evidence type="ECO:0000259" key="11">
    <source>
        <dbReference type="PROSITE" id="PS50929"/>
    </source>
</evidence>
<feature type="transmembrane region" description="Helical" evidence="9">
    <location>
        <begin position="33"/>
        <end position="56"/>
    </location>
</feature>
<proteinExistence type="inferred from homology"/>
<evidence type="ECO:0000259" key="10">
    <source>
        <dbReference type="PROSITE" id="PS50893"/>
    </source>
</evidence>
<reference evidence="12 13" key="1">
    <citation type="submission" date="2018-06" db="EMBL/GenBank/DDBJ databases">
        <authorList>
            <consortium name="Pathogen Informatics"/>
            <person name="Doyle S."/>
        </authorList>
    </citation>
    <scope>NUCLEOTIDE SEQUENCE [LARGE SCALE GENOMIC DNA]</scope>
    <source>
        <strain evidence="12 13">NCTC10684</strain>
    </source>
</reference>
<dbReference type="Pfam" id="PF00005">
    <property type="entry name" value="ABC_tran"/>
    <property type="match status" value="1"/>
</dbReference>
<dbReference type="InterPro" id="IPR017871">
    <property type="entry name" value="ABC_transporter-like_CS"/>
</dbReference>
<feature type="domain" description="ABC transmembrane type-1" evidence="11">
    <location>
        <begin position="38"/>
        <end position="319"/>
    </location>
</feature>
<feature type="transmembrane region" description="Helical" evidence="9">
    <location>
        <begin position="76"/>
        <end position="99"/>
    </location>
</feature>
<keyword evidence="6 9" id="KW-1133">Transmembrane helix</keyword>
<dbReference type="GO" id="GO:0005524">
    <property type="term" value="F:ATP binding"/>
    <property type="evidence" value="ECO:0007669"/>
    <property type="project" value="UniProtKB-KW"/>
</dbReference>
<dbReference type="InterPro" id="IPR036640">
    <property type="entry name" value="ABC1_TM_sf"/>
</dbReference>
<feature type="domain" description="ABC transporter" evidence="10">
    <location>
        <begin position="353"/>
        <end position="587"/>
    </location>
</feature>
<gene>
    <name evidence="12" type="ORF">NCTC10684_04852</name>
</gene>
<dbReference type="InterPro" id="IPR003593">
    <property type="entry name" value="AAA+_ATPase"/>
</dbReference>
<keyword evidence="12" id="KW-0378">Hydrolase</keyword>
<comment type="function">
    <text evidence="8">Part of an ABC transporter complex. Transmembrane domains (TMD) form a pore in the inner membrane and the ATP-binding domain (NBD) is responsible for energy generation.</text>
</comment>
<comment type="similarity">
    <text evidence="2">Belongs to the ABC transporter superfamily.</text>
</comment>
<dbReference type="PANTHER" id="PTHR43394">
    <property type="entry name" value="ATP-DEPENDENT PERMEASE MDL1, MITOCHONDRIAL"/>
    <property type="match status" value="1"/>
</dbReference>
<evidence type="ECO:0000256" key="6">
    <source>
        <dbReference type="ARBA" id="ARBA00022989"/>
    </source>
</evidence>
<sequence>MPKGLIDLPRFFRPTQNHLLIWRLVRESFRQHAVGYGIAIVAMLVVAAMTAASAWIMQDITNEFVIGKDINRVYMIAAMVAGIFILKGVATFVQAFFLSRVGNSIIADRQRKIYDRILAQGISFYHSIPSSDLITRVTHNAQAARAVLDVIVTSFVRDLFSLIGLVAVMIYQQPVLSLVAFIVGPIAIFGVNMILRRVRKIMEAEFMSLAQIVQVMQETTIGVRIVKSFNLEAAMRVRMHRAVSDVERRANSIAALEAGTSPIMETLAGLAIAGVVLVSGYLVVQGGQTPGSIMSFITALLLAYEPAKRLARFRVSLEAGLVGVRMMFELTDRPLTLAEKPGAEALVPGSGKIELKDVSFSYSDGEPVLRDLDLTFPPGKMTALVGPSGSGKSTIMNLIMRMYDPNSGQVLFDGQDIAHATLHSVRDRIAYVSQDTFLFSGTIMHNIRLGRDGASDEEVIAAAKAANAHDFIMALKGGYDTQVGENGALLSGGQKQRLSIARAILRDANVLLLDEATSALDAESEALFREALEKLSSGRTTIAIAHRLSTVHQADNIVVMQDGKAVEQGRHVDLIEAEGLYRRLYEFQLMD</sequence>
<dbReference type="Pfam" id="PF00664">
    <property type="entry name" value="ABC_membrane"/>
    <property type="match status" value="1"/>
</dbReference>
<feature type="transmembrane region" description="Helical" evidence="9">
    <location>
        <begin position="266"/>
        <end position="284"/>
    </location>
</feature>
<accession>A0A380WRM5</accession>
<evidence type="ECO:0000313" key="12">
    <source>
        <dbReference type="EMBL" id="SUU91583.1"/>
    </source>
</evidence>
<name>A0A380WRM5_AMIAI</name>
<dbReference type="PANTHER" id="PTHR43394:SF1">
    <property type="entry name" value="ATP-BINDING CASSETTE SUB-FAMILY B MEMBER 10, MITOCHONDRIAL"/>
    <property type="match status" value="1"/>
</dbReference>
<evidence type="ECO:0000256" key="9">
    <source>
        <dbReference type="SAM" id="Phobius"/>
    </source>
</evidence>
<dbReference type="PROSITE" id="PS00211">
    <property type="entry name" value="ABC_TRANSPORTER_1"/>
    <property type="match status" value="1"/>
</dbReference>
<evidence type="ECO:0000256" key="1">
    <source>
        <dbReference type="ARBA" id="ARBA00004651"/>
    </source>
</evidence>
<dbReference type="PROSITE" id="PS50929">
    <property type="entry name" value="ABC_TM1F"/>
    <property type="match status" value="1"/>
</dbReference>
<keyword evidence="4" id="KW-0547">Nucleotide-binding</keyword>
<dbReference type="GO" id="GO:0005886">
    <property type="term" value="C:plasma membrane"/>
    <property type="evidence" value="ECO:0007669"/>
    <property type="project" value="UniProtKB-SubCell"/>
</dbReference>
<dbReference type="CDD" id="cd18552">
    <property type="entry name" value="ABC_6TM_MsbA_like"/>
    <property type="match status" value="1"/>
</dbReference>
<dbReference type="Gene3D" id="3.40.50.300">
    <property type="entry name" value="P-loop containing nucleotide triphosphate hydrolases"/>
    <property type="match status" value="1"/>
</dbReference>
<comment type="subcellular location">
    <subcellularLocation>
        <location evidence="1">Cell membrane</location>
        <topology evidence="1">Multi-pass membrane protein</topology>
    </subcellularLocation>
</comment>
<dbReference type="InterPro" id="IPR039421">
    <property type="entry name" value="Type_1_exporter"/>
</dbReference>
<dbReference type="AlphaFoldDB" id="A0A380WRM5"/>
<feature type="transmembrane region" description="Helical" evidence="9">
    <location>
        <begin position="176"/>
        <end position="195"/>
    </location>
</feature>
<evidence type="ECO:0000313" key="13">
    <source>
        <dbReference type="Proteomes" id="UP000254701"/>
    </source>
</evidence>
<evidence type="ECO:0000256" key="5">
    <source>
        <dbReference type="ARBA" id="ARBA00022840"/>
    </source>
</evidence>
<evidence type="ECO:0000256" key="4">
    <source>
        <dbReference type="ARBA" id="ARBA00022741"/>
    </source>
</evidence>
<dbReference type="SUPFAM" id="SSF52540">
    <property type="entry name" value="P-loop containing nucleoside triphosphate hydrolases"/>
    <property type="match status" value="1"/>
</dbReference>
<dbReference type="SMART" id="SM00382">
    <property type="entry name" value="AAA"/>
    <property type="match status" value="1"/>
</dbReference>
<keyword evidence="7 9" id="KW-0472">Membrane</keyword>
<dbReference type="InterPro" id="IPR027417">
    <property type="entry name" value="P-loop_NTPase"/>
</dbReference>
<feature type="transmembrane region" description="Helical" evidence="9">
    <location>
        <begin position="146"/>
        <end position="170"/>
    </location>
</feature>
<dbReference type="InterPro" id="IPR003439">
    <property type="entry name" value="ABC_transporter-like_ATP-bd"/>
</dbReference>
<evidence type="ECO:0000256" key="8">
    <source>
        <dbReference type="ARBA" id="ARBA00024725"/>
    </source>
</evidence>
<dbReference type="EC" id="3.6.3.-" evidence="12"/>
<evidence type="ECO:0000256" key="7">
    <source>
        <dbReference type="ARBA" id="ARBA00023136"/>
    </source>
</evidence>
<dbReference type="EMBL" id="UFSM01000001">
    <property type="protein sequence ID" value="SUU91583.1"/>
    <property type="molecule type" value="Genomic_DNA"/>
</dbReference>
<dbReference type="PROSITE" id="PS50893">
    <property type="entry name" value="ABC_TRANSPORTER_2"/>
    <property type="match status" value="1"/>
</dbReference>
<protein>
    <submittedName>
        <fullName evidence="12">Multidrug export ATP-binding/permease protein SAV1866</fullName>
        <ecNumber evidence="12">3.6.3.-</ecNumber>
    </submittedName>
</protein>
<dbReference type="Proteomes" id="UP000254701">
    <property type="component" value="Unassembled WGS sequence"/>
</dbReference>